<evidence type="ECO:0000313" key="5">
    <source>
        <dbReference type="EMBL" id="KAF7439324.1"/>
    </source>
</evidence>
<accession>A0A834UHN1</accession>
<dbReference type="Gene3D" id="1.25.10.20">
    <property type="entry name" value="Vitellinogen, superhelical"/>
    <property type="match status" value="1"/>
</dbReference>
<organism evidence="5 6">
    <name type="scientific">Vespula pensylvanica</name>
    <name type="common">Western yellow jacket</name>
    <name type="synonym">Wasp</name>
    <dbReference type="NCBI Taxonomy" id="30213"/>
    <lineage>
        <taxon>Eukaryota</taxon>
        <taxon>Metazoa</taxon>
        <taxon>Ecdysozoa</taxon>
        <taxon>Arthropoda</taxon>
        <taxon>Hexapoda</taxon>
        <taxon>Insecta</taxon>
        <taxon>Pterygota</taxon>
        <taxon>Neoptera</taxon>
        <taxon>Endopterygota</taxon>
        <taxon>Hymenoptera</taxon>
        <taxon>Apocrita</taxon>
        <taxon>Aculeata</taxon>
        <taxon>Vespoidea</taxon>
        <taxon>Vespidae</taxon>
        <taxon>Vespinae</taxon>
        <taxon>Vespula</taxon>
    </lineage>
</organism>
<dbReference type="InterPro" id="IPR015819">
    <property type="entry name" value="Lipid_transp_b-sht_shell"/>
</dbReference>
<dbReference type="InterPro" id="IPR015255">
    <property type="entry name" value="Vitellinogen_open_b-sht"/>
</dbReference>
<dbReference type="SMART" id="SM00638">
    <property type="entry name" value="LPD_N"/>
    <property type="match status" value="1"/>
</dbReference>
<reference evidence="5" key="1">
    <citation type="journal article" date="2020" name="G3 (Bethesda)">
        <title>High-Quality Assemblies for Three Invasive Social Wasps from the &lt;i&gt;Vespula&lt;/i&gt; Genus.</title>
        <authorList>
            <person name="Harrop T.W.R."/>
            <person name="Guhlin J."/>
            <person name="McLaughlin G.M."/>
            <person name="Permina E."/>
            <person name="Stockwell P."/>
            <person name="Gilligan J."/>
            <person name="Le Lec M.F."/>
            <person name="Gruber M.A.M."/>
            <person name="Quinn O."/>
            <person name="Lovegrove M."/>
            <person name="Duncan E.J."/>
            <person name="Remnant E.J."/>
            <person name="Van Eeckhoven J."/>
            <person name="Graham B."/>
            <person name="Knapp R.A."/>
            <person name="Langford K.W."/>
            <person name="Kronenberg Z."/>
            <person name="Press M.O."/>
            <person name="Eacker S.M."/>
            <person name="Wilson-Rankin E.E."/>
            <person name="Purcell J."/>
            <person name="Lester P.J."/>
            <person name="Dearden P.K."/>
        </authorList>
    </citation>
    <scope>NUCLEOTIDE SEQUENCE</scope>
    <source>
        <strain evidence="5">Volc-1</strain>
    </source>
</reference>
<feature type="chain" id="PRO_5032957483" description="Vitellogenin domain-containing protein" evidence="3">
    <location>
        <begin position="21"/>
        <end position="1509"/>
    </location>
</feature>
<dbReference type="InterPro" id="IPR050733">
    <property type="entry name" value="Vitellogenin/Apolipophorin"/>
</dbReference>
<dbReference type="Gene3D" id="2.30.230.10">
    <property type="entry name" value="Lipovitellin, beta-sheet shell regions, chain A"/>
    <property type="match status" value="1"/>
</dbReference>
<dbReference type="Proteomes" id="UP000600918">
    <property type="component" value="Unassembled WGS sequence"/>
</dbReference>
<keyword evidence="1 3" id="KW-0732">Signal</keyword>
<dbReference type="OrthoDB" id="5956066at2759"/>
<gene>
    <name evidence="5" type="ORF">H0235_001715</name>
</gene>
<dbReference type="PANTHER" id="PTHR23345:SF33">
    <property type="entry name" value="CROSSVEINLESS D"/>
    <property type="match status" value="1"/>
</dbReference>
<evidence type="ECO:0000259" key="4">
    <source>
        <dbReference type="PROSITE" id="PS51211"/>
    </source>
</evidence>
<dbReference type="PANTHER" id="PTHR23345">
    <property type="entry name" value="VITELLOGENIN-RELATED"/>
    <property type="match status" value="1"/>
</dbReference>
<keyword evidence="6" id="KW-1185">Reference proteome</keyword>
<dbReference type="SUPFAM" id="SSF56968">
    <property type="entry name" value="Lipovitellin-phosvitin complex, beta-sheet shell regions"/>
    <property type="match status" value="2"/>
</dbReference>
<dbReference type="SMART" id="SM01169">
    <property type="entry name" value="DUF1943"/>
    <property type="match status" value="1"/>
</dbReference>
<dbReference type="InterPro" id="IPR001747">
    <property type="entry name" value="Vitellogenin_N"/>
</dbReference>
<evidence type="ECO:0000313" key="6">
    <source>
        <dbReference type="Proteomes" id="UP000600918"/>
    </source>
</evidence>
<comment type="caution">
    <text evidence="5">The sequence shown here is derived from an EMBL/GenBank/DDBJ whole genome shotgun (WGS) entry which is preliminary data.</text>
</comment>
<protein>
    <recommendedName>
        <fullName evidence="4">Vitellogenin domain-containing protein</fullName>
    </recommendedName>
</protein>
<sequence length="1509" mass="172689">MGLATNVLTALLVFIAAASAIPAHFPRGKTLVYKYYGDIKAGTIELAPYASQFGLESILYIKHDISDPTLKNAYYVTLRNSKIGLHNGMSIHYQKVVNFHPIVESAKALEKPFLVVYDENGKFQGVKFQDEEPRWSKNIKQSIASILQLDLSSLQLQTQPVKSHTFVTPENTIHGNCEVVYNVNPKDQQNPQSNNVFVVTKFYEPMNCTNFVQKVVDQVECDKCYVESENAMTTASRRVFEIINQGQEIIITKLIGHGVINYFPWQARSEAHYLLNNQTLILENVVPITQIVLPVVDFQKISLVRDVTFKLSDNSDIITNQDLIQERRKFNSESLIAKLKKMLIEASDYLEENHIETKEPDWKHGQTINRIHHTMASMDLKSLEEVFHTIQYPKTPKDVTVRNIFLQIVPTVGTADSCIFAKNIIYQQKVSDLDAIMMLHKLPMYVKSPNEQLLADMEDLIEVKPDINMDVRVAGILCFSRLIHKTFKDKTIIYNSQIDKYLKNNFYEHIKNETTYYMKMVYLMAMRNVQLKYIHPILEPIIRGDEVISEKPYHIRTAAIWAIEKTILNDLHYGYNLLWPILADTNLPLTIRIAAYNILINQLPHMGRIMNIYWFMVYEKNEHLYNYHVTTIKGLSNSVDPCLRPVREMARKILRFTRMRLVHAPLSANYLVDYVDPKYEFGETVKTSLILNEITGVPHVGSVQYTYMTARKRVPILGIYWSVNGMDEIINMIKKQLVGNIMEIIKDENVVKIFKKIVQDMPVNENIYVDLAITVNDQVVQTIHLDKNNWMTILDKVKDWKNIISNANINVQGVVYDTFYEMYVPTDMGLQAVLTTKIPVLASAKLNTVPTEDKVPLNMDLKLDTRLWKHGEYAMSIYNPIVDVWHSIRRVTSADVALPTDMNIVYNHKTSNLKLTFQRLPVSKYSNSGIVSYAKNYVTITEDETDELKKSCATCQHYEVVTLGEKYQKSYKSSYNSEDSGLQFFMSIFDCESSVTPTTNKIEWMQAFSSENKNTWNSKLVQFVMGVRQQSWLNFISPEIGSCGSLIRIEPSIVYPTSSVVVNLRVNVKDLDHVVDKMSFLSSKRINVHGTLDVIAASTNTTTRSWDLNVNVESSPAHINNNLKVQITRTIPGEKKLKICIDGQKNYPVFTADYLKLNTVKEETNTKVSFTMGMTDDDKCVRDDMVITMMVKGEMSEEQKKQMSHDSVHGLCVKDIQNQLFTTQQGYIPKTLNCLHETILYSTMRKYTTNIVYKKVPQSIASKVVMLEDIIRAAFLPQISYTTNVEPNSVKVIVEYPVGTENMDVSVVTPNHSYDITEVPFGNKFWNILMDNTHFSLDFLQKLYNEQLKICTVYPQVLLTADNNFIPYTLPDQWVLVSGDSVHKTFAVFVKVVQNNMITKIIVGEHILEVVPNENEPLIMINGTVVVKPFEKGVVEPPNEYSNYVFKITNNNEHVIVHSEHVPITILCTPNSMTIVLDTSLQGHFTGMCGHLDNTHKEKLPKVYSTAVL</sequence>
<dbReference type="PROSITE" id="PS51211">
    <property type="entry name" value="VITELLOGENIN"/>
    <property type="match status" value="1"/>
</dbReference>
<name>A0A834UHN1_VESPE</name>
<dbReference type="Pfam" id="PF09172">
    <property type="entry name" value="Vit_open_b-sht"/>
    <property type="match status" value="1"/>
</dbReference>
<feature type="domain" description="Vitellogenin" evidence="4">
    <location>
        <begin position="25"/>
        <end position="703"/>
    </location>
</feature>
<feature type="signal peptide" evidence="3">
    <location>
        <begin position="1"/>
        <end position="20"/>
    </location>
</feature>
<dbReference type="Pfam" id="PF01347">
    <property type="entry name" value="Vitellogenin_N"/>
    <property type="match status" value="1"/>
</dbReference>
<evidence type="ECO:0000256" key="2">
    <source>
        <dbReference type="PROSITE-ProRule" id="PRU00557"/>
    </source>
</evidence>
<dbReference type="EMBL" id="JACSDY010000001">
    <property type="protein sequence ID" value="KAF7439324.1"/>
    <property type="molecule type" value="Genomic_DNA"/>
</dbReference>
<evidence type="ECO:0000256" key="1">
    <source>
        <dbReference type="ARBA" id="ARBA00022729"/>
    </source>
</evidence>
<comment type="caution">
    <text evidence="2">Lacks conserved residue(s) required for the propagation of feature annotation.</text>
</comment>
<proteinExistence type="predicted"/>
<dbReference type="InterPro" id="IPR015816">
    <property type="entry name" value="Vitellinogen_b-sht_N"/>
</dbReference>
<dbReference type="SUPFAM" id="SSF48431">
    <property type="entry name" value="Lipovitellin-phosvitin complex, superhelical domain"/>
    <property type="match status" value="1"/>
</dbReference>
<evidence type="ECO:0000256" key="3">
    <source>
        <dbReference type="SAM" id="SignalP"/>
    </source>
</evidence>
<dbReference type="GO" id="GO:0005319">
    <property type="term" value="F:lipid transporter activity"/>
    <property type="evidence" value="ECO:0007669"/>
    <property type="project" value="InterPro"/>
</dbReference>
<dbReference type="InterPro" id="IPR011030">
    <property type="entry name" value="Lipovitellin_superhlx_dom"/>
</dbReference>